<feature type="transmembrane region" description="Helical" evidence="7">
    <location>
        <begin position="255"/>
        <end position="275"/>
    </location>
</feature>
<feature type="transmembrane region" description="Helical" evidence="7">
    <location>
        <begin position="39"/>
        <end position="58"/>
    </location>
</feature>
<feature type="transmembrane region" description="Helical" evidence="7">
    <location>
        <begin position="70"/>
        <end position="90"/>
    </location>
</feature>
<dbReference type="Proteomes" id="UP000400924">
    <property type="component" value="Unassembled WGS sequence"/>
</dbReference>
<dbReference type="InterPro" id="IPR010290">
    <property type="entry name" value="TM_effector"/>
</dbReference>
<dbReference type="SUPFAM" id="SSF103473">
    <property type="entry name" value="MFS general substrate transporter"/>
    <property type="match status" value="1"/>
</dbReference>
<dbReference type="InterPro" id="IPR036259">
    <property type="entry name" value="MFS_trans_sf"/>
</dbReference>
<evidence type="ECO:0000256" key="5">
    <source>
        <dbReference type="ARBA" id="ARBA00022989"/>
    </source>
</evidence>
<dbReference type="PANTHER" id="PTHR23513:SF6">
    <property type="entry name" value="MAJOR FACILITATOR SUPERFAMILY ASSOCIATED DOMAIN-CONTAINING PROTEIN"/>
    <property type="match status" value="1"/>
</dbReference>
<name>A0A5N8XGB7_9ACTN</name>
<protein>
    <submittedName>
        <fullName evidence="8">MFS transporter</fullName>
    </submittedName>
</protein>
<dbReference type="PANTHER" id="PTHR23513">
    <property type="entry name" value="INTEGRAL MEMBRANE EFFLUX PROTEIN-RELATED"/>
    <property type="match status" value="1"/>
</dbReference>
<keyword evidence="3" id="KW-1003">Cell membrane</keyword>
<evidence type="ECO:0000256" key="3">
    <source>
        <dbReference type="ARBA" id="ARBA00022475"/>
    </source>
</evidence>
<keyword evidence="6 7" id="KW-0472">Membrane</keyword>
<proteinExistence type="predicted"/>
<sequence length="431" mass="44632">MSTPTSHAIPSRNYCRQVFYRNTLLGVNTSVLRNRGFRLLWTSGTVSGLGSWLLVIAVPVHVFQLTGSPVATGLALALEALPALLLGPWAGVFLDRWRLTRAMWLADLTAAAAVALILPADSPDRVWLLYLAVVGENIATTVFRPAARALTPAVLGTGPELTAANALNALSGSVLRLAAPPLGALLLAGPGITWVLLIDIASYLISAALIARVGHHVPEPKAPKDERNTPAELRSGLTHVAHAPLLRGPLVSNGVFLTANAALTALLVPFVTGHLRAPGYGVGYLVSGLGAGFIMGSAASPFLLGRFSVRHVLSAVQLANGAAYFVLFNSPNLATAVAAAVLVGLPGSILLISVETHVQRSTPSHMLSRVSALFFTMDSLASVIGALCAPALVTVLGLTTALNAISASALLAAPLTWGSRDAGWRGGNRGG</sequence>
<keyword evidence="5 7" id="KW-1133">Transmembrane helix</keyword>
<dbReference type="EMBL" id="VJZC01000066">
    <property type="protein sequence ID" value="MPY57998.1"/>
    <property type="molecule type" value="Genomic_DNA"/>
</dbReference>
<feature type="transmembrane region" description="Helical" evidence="7">
    <location>
        <begin position="311"/>
        <end position="327"/>
    </location>
</feature>
<dbReference type="Gene3D" id="1.20.1250.20">
    <property type="entry name" value="MFS general substrate transporter like domains"/>
    <property type="match status" value="1"/>
</dbReference>
<evidence type="ECO:0000313" key="9">
    <source>
        <dbReference type="Proteomes" id="UP000400924"/>
    </source>
</evidence>
<feature type="transmembrane region" description="Helical" evidence="7">
    <location>
        <begin position="281"/>
        <end position="304"/>
    </location>
</feature>
<feature type="transmembrane region" description="Helical" evidence="7">
    <location>
        <begin position="393"/>
        <end position="415"/>
    </location>
</feature>
<dbReference type="Pfam" id="PF05977">
    <property type="entry name" value="MFS_3"/>
    <property type="match status" value="1"/>
</dbReference>
<dbReference type="OrthoDB" id="5494559at2"/>
<evidence type="ECO:0000256" key="2">
    <source>
        <dbReference type="ARBA" id="ARBA00022448"/>
    </source>
</evidence>
<keyword evidence="2" id="KW-0813">Transport</keyword>
<comment type="caution">
    <text evidence="8">The sequence shown here is derived from an EMBL/GenBank/DDBJ whole genome shotgun (WGS) entry which is preliminary data.</text>
</comment>
<evidence type="ECO:0000256" key="1">
    <source>
        <dbReference type="ARBA" id="ARBA00004651"/>
    </source>
</evidence>
<keyword evidence="9" id="KW-1185">Reference proteome</keyword>
<evidence type="ECO:0000256" key="6">
    <source>
        <dbReference type="ARBA" id="ARBA00023136"/>
    </source>
</evidence>
<dbReference type="CDD" id="cd06173">
    <property type="entry name" value="MFS_MefA_like"/>
    <property type="match status" value="1"/>
</dbReference>
<reference evidence="8 9" key="1">
    <citation type="submission" date="2019-07" db="EMBL/GenBank/DDBJ databases">
        <title>New species of Amycolatopsis and Streptomyces.</title>
        <authorList>
            <person name="Duangmal K."/>
            <person name="Teo W.F.A."/>
            <person name="Lipun K."/>
        </authorList>
    </citation>
    <scope>NUCLEOTIDE SEQUENCE [LARGE SCALE GENOMIC DNA]</scope>
    <source>
        <strain evidence="8 9">NBRC 106415</strain>
    </source>
</reference>
<feature type="transmembrane region" description="Helical" evidence="7">
    <location>
        <begin position="366"/>
        <end position="387"/>
    </location>
</feature>
<gene>
    <name evidence="8" type="ORF">FNH08_12700</name>
</gene>
<dbReference type="GO" id="GO:0005886">
    <property type="term" value="C:plasma membrane"/>
    <property type="evidence" value="ECO:0007669"/>
    <property type="project" value="UniProtKB-SubCell"/>
</dbReference>
<evidence type="ECO:0000256" key="7">
    <source>
        <dbReference type="SAM" id="Phobius"/>
    </source>
</evidence>
<dbReference type="AlphaFoldDB" id="A0A5N8XGB7"/>
<organism evidence="8 9">
    <name type="scientific">Streptomyces spongiae</name>
    <dbReference type="NCBI Taxonomy" id="565072"/>
    <lineage>
        <taxon>Bacteria</taxon>
        <taxon>Bacillati</taxon>
        <taxon>Actinomycetota</taxon>
        <taxon>Actinomycetes</taxon>
        <taxon>Kitasatosporales</taxon>
        <taxon>Streptomycetaceae</taxon>
        <taxon>Streptomyces</taxon>
    </lineage>
</organism>
<evidence type="ECO:0000256" key="4">
    <source>
        <dbReference type="ARBA" id="ARBA00022692"/>
    </source>
</evidence>
<feature type="transmembrane region" description="Helical" evidence="7">
    <location>
        <begin position="333"/>
        <end position="354"/>
    </location>
</feature>
<evidence type="ECO:0000313" key="8">
    <source>
        <dbReference type="EMBL" id="MPY57998.1"/>
    </source>
</evidence>
<accession>A0A5N8XGB7</accession>
<keyword evidence="4 7" id="KW-0812">Transmembrane</keyword>
<comment type="subcellular location">
    <subcellularLocation>
        <location evidence="1">Cell membrane</location>
        <topology evidence="1">Multi-pass membrane protein</topology>
    </subcellularLocation>
</comment>